<comment type="cofactor">
    <cofactor evidence="1">
        <name>Mg(2+)</name>
        <dbReference type="ChEBI" id="CHEBI:18420"/>
    </cofactor>
</comment>
<name>A0ABV5BZS1_9BACL</name>
<dbReference type="InterPro" id="IPR050556">
    <property type="entry name" value="Type_II_TA_system_RNase"/>
</dbReference>
<dbReference type="Proteomes" id="UP001580430">
    <property type="component" value="Unassembled WGS sequence"/>
</dbReference>
<reference evidence="9 10" key="1">
    <citation type="submission" date="2024-09" db="EMBL/GenBank/DDBJ databases">
        <title>Paenibacillus zeirhizospherea sp. nov., isolated from surface of the maize (Zea mays) roots in a horticulture field, Hungary.</title>
        <authorList>
            <person name="Marton D."/>
            <person name="Farkas M."/>
            <person name="Bedics A."/>
            <person name="Toth E."/>
            <person name="Tancsics A."/>
            <person name="Boka K."/>
            <person name="Marati G."/>
            <person name="Kriszt B."/>
            <person name="Cserhati M."/>
        </authorList>
    </citation>
    <scope>NUCLEOTIDE SEQUENCE [LARGE SCALE GENOMIC DNA]</scope>
    <source>
        <strain evidence="9 10">JCM 18446</strain>
    </source>
</reference>
<keyword evidence="5" id="KW-0378">Hydrolase</keyword>
<dbReference type="Gene3D" id="3.40.50.1010">
    <property type="entry name" value="5'-nuclease"/>
    <property type="match status" value="1"/>
</dbReference>
<dbReference type="PANTHER" id="PTHR33653">
    <property type="entry name" value="RIBONUCLEASE VAPC2"/>
    <property type="match status" value="1"/>
</dbReference>
<feature type="non-terminal residue" evidence="9">
    <location>
        <position position="1"/>
    </location>
</feature>
<evidence type="ECO:0000256" key="2">
    <source>
        <dbReference type="ARBA" id="ARBA00022649"/>
    </source>
</evidence>
<keyword evidence="3" id="KW-0540">Nuclease</keyword>
<dbReference type="RefSeq" id="WP_375519939.1">
    <property type="nucleotide sequence ID" value="NZ_JBHIRY010000008.1"/>
</dbReference>
<keyword evidence="2" id="KW-1277">Toxin-antitoxin system</keyword>
<dbReference type="InterPro" id="IPR029060">
    <property type="entry name" value="PIN-like_dom_sf"/>
</dbReference>
<evidence type="ECO:0000256" key="1">
    <source>
        <dbReference type="ARBA" id="ARBA00001946"/>
    </source>
</evidence>
<gene>
    <name evidence="9" type="ORF">ACE5LO_10280</name>
</gene>
<dbReference type="PANTHER" id="PTHR33653:SF1">
    <property type="entry name" value="RIBONUCLEASE VAPC2"/>
    <property type="match status" value="1"/>
</dbReference>
<evidence type="ECO:0000256" key="5">
    <source>
        <dbReference type="ARBA" id="ARBA00022801"/>
    </source>
</evidence>
<evidence type="ECO:0000259" key="8">
    <source>
        <dbReference type="Pfam" id="PF01850"/>
    </source>
</evidence>
<dbReference type="InterPro" id="IPR002716">
    <property type="entry name" value="PIN_dom"/>
</dbReference>
<evidence type="ECO:0000256" key="4">
    <source>
        <dbReference type="ARBA" id="ARBA00022723"/>
    </source>
</evidence>
<dbReference type="SUPFAM" id="SSF88723">
    <property type="entry name" value="PIN domain-like"/>
    <property type="match status" value="1"/>
</dbReference>
<keyword evidence="6" id="KW-0460">Magnesium</keyword>
<evidence type="ECO:0000313" key="9">
    <source>
        <dbReference type="EMBL" id="MFB5760779.1"/>
    </source>
</evidence>
<comment type="similarity">
    <text evidence="7">Belongs to the PINc/VapC protein family.</text>
</comment>
<dbReference type="EMBL" id="JBHIRY010000008">
    <property type="protein sequence ID" value="MFB5760779.1"/>
    <property type="molecule type" value="Genomic_DNA"/>
</dbReference>
<proteinExistence type="inferred from homology"/>
<keyword evidence="4" id="KW-0479">Metal-binding</keyword>
<evidence type="ECO:0000256" key="6">
    <source>
        <dbReference type="ARBA" id="ARBA00022842"/>
    </source>
</evidence>
<dbReference type="Pfam" id="PF01850">
    <property type="entry name" value="PIN"/>
    <property type="match status" value="1"/>
</dbReference>
<organism evidence="9 10">
    <name type="scientific">Paenibacillus medicaginis</name>
    <dbReference type="NCBI Taxonomy" id="1470560"/>
    <lineage>
        <taxon>Bacteria</taxon>
        <taxon>Bacillati</taxon>
        <taxon>Bacillota</taxon>
        <taxon>Bacilli</taxon>
        <taxon>Bacillales</taxon>
        <taxon>Paenibacillaceae</taxon>
        <taxon>Paenibacillus</taxon>
    </lineage>
</organism>
<accession>A0ABV5BZS1</accession>
<protein>
    <submittedName>
        <fullName evidence="9">PIN domain-containing protein</fullName>
    </submittedName>
</protein>
<evidence type="ECO:0000256" key="3">
    <source>
        <dbReference type="ARBA" id="ARBA00022722"/>
    </source>
</evidence>
<sequence>KACAKRKHCLRSRQRQARDFSHELLTSGGYLLDTNIAIAILINEQAVIDFIQQASKDRMAIHFSTITECETIAGLRPDEKLRAEKIFTSKRCIPVSSDIAKVAGDLRRDQKIKGRKLKTPDAIIVATAMVNDLILVSRDTDMNFIQEDLGMSLLKL</sequence>
<comment type="caution">
    <text evidence="9">The sequence shown here is derived from an EMBL/GenBank/DDBJ whole genome shotgun (WGS) entry which is preliminary data.</text>
</comment>
<keyword evidence="10" id="KW-1185">Reference proteome</keyword>
<feature type="domain" description="PIN" evidence="8">
    <location>
        <begin position="30"/>
        <end position="142"/>
    </location>
</feature>
<evidence type="ECO:0000313" key="10">
    <source>
        <dbReference type="Proteomes" id="UP001580430"/>
    </source>
</evidence>
<evidence type="ECO:0000256" key="7">
    <source>
        <dbReference type="ARBA" id="ARBA00038093"/>
    </source>
</evidence>